<name>A0A818U1S1_9BILA</name>
<dbReference type="AlphaFoldDB" id="A0A818U1S1"/>
<dbReference type="CDD" id="cd02440">
    <property type="entry name" value="AdoMet_MTases"/>
    <property type="match status" value="1"/>
</dbReference>
<dbReference type="SUPFAM" id="SSF53335">
    <property type="entry name" value="S-adenosyl-L-methionine-dependent methyltransferases"/>
    <property type="match status" value="1"/>
</dbReference>
<dbReference type="GO" id="GO:0008757">
    <property type="term" value="F:S-adenosylmethionine-dependent methyltransferase activity"/>
    <property type="evidence" value="ECO:0007669"/>
    <property type="project" value="InterPro"/>
</dbReference>
<comment type="caution">
    <text evidence="2">The sequence shown here is derived from an EMBL/GenBank/DDBJ whole genome shotgun (WGS) entry which is preliminary data.</text>
</comment>
<evidence type="ECO:0000313" key="3">
    <source>
        <dbReference type="Proteomes" id="UP000663881"/>
    </source>
</evidence>
<dbReference type="EMBL" id="CAJOAY010000529">
    <property type="protein sequence ID" value="CAF3685504.1"/>
    <property type="molecule type" value="Genomic_DNA"/>
</dbReference>
<dbReference type="Pfam" id="PF08241">
    <property type="entry name" value="Methyltransf_11"/>
    <property type="match status" value="1"/>
</dbReference>
<protein>
    <recommendedName>
        <fullName evidence="1">Methyltransferase type 11 domain-containing protein</fullName>
    </recommendedName>
</protein>
<evidence type="ECO:0000313" key="2">
    <source>
        <dbReference type="EMBL" id="CAF3685504.1"/>
    </source>
</evidence>
<dbReference type="InterPro" id="IPR013216">
    <property type="entry name" value="Methyltransf_11"/>
</dbReference>
<feature type="domain" description="Methyltransferase type 11" evidence="1">
    <location>
        <begin position="147"/>
        <end position="246"/>
    </location>
</feature>
<dbReference type="PANTHER" id="PTHR43591">
    <property type="entry name" value="METHYLTRANSFERASE"/>
    <property type="match status" value="1"/>
</dbReference>
<proteinExistence type="predicted"/>
<dbReference type="InterPro" id="IPR029063">
    <property type="entry name" value="SAM-dependent_MTases_sf"/>
</dbReference>
<evidence type="ECO:0000259" key="1">
    <source>
        <dbReference type="Pfam" id="PF08241"/>
    </source>
</evidence>
<dbReference type="Gene3D" id="3.40.50.150">
    <property type="entry name" value="Vaccinia Virus protein VP39"/>
    <property type="match status" value="1"/>
</dbReference>
<gene>
    <name evidence="2" type="ORF">OKA104_LOCUS11425</name>
</gene>
<sequence>MDTAIQTVSKSEINLLDLLLIKRDTCINKTQIERVELNQKVNDVIDFDSAIILIGRFKFYVPKSILSQSISICDDIVKCQQESKDFERLSLWYEKISSIYTNINELQFMNWGYADLDEHIDDNTGYYSKKLYQQVLANITITDKSILEVGCGRGAGAAWCVNTYTPQSYVGIDPSQDVINLCQRLYSTTPRLSFVVADATKHLPFENESIDIILCIEATHAFDEPIATTQFANEVVRVLRPNGYLLWCDFCYMDGSGTSTYDLIANDELIIEEKINITKNVLHALDIQNKSRTDFIQRYIQLEEQEYFRRFAGLPGTQIYEDMSQGRSQYWRVVFRKKTITDMPII</sequence>
<reference evidence="2" key="1">
    <citation type="submission" date="2021-02" db="EMBL/GenBank/DDBJ databases">
        <authorList>
            <person name="Nowell W R."/>
        </authorList>
    </citation>
    <scope>NUCLEOTIDE SEQUENCE</scope>
</reference>
<organism evidence="2 3">
    <name type="scientific">Adineta steineri</name>
    <dbReference type="NCBI Taxonomy" id="433720"/>
    <lineage>
        <taxon>Eukaryota</taxon>
        <taxon>Metazoa</taxon>
        <taxon>Spiralia</taxon>
        <taxon>Gnathifera</taxon>
        <taxon>Rotifera</taxon>
        <taxon>Eurotatoria</taxon>
        <taxon>Bdelloidea</taxon>
        <taxon>Adinetida</taxon>
        <taxon>Adinetidae</taxon>
        <taxon>Adineta</taxon>
    </lineage>
</organism>
<accession>A0A818U1S1</accession>
<dbReference type="Proteomes" id="UP000663881">
    <property type="component" value="Unassembled WGS sequence"/>
</dbReference>